<dbReference type="Proteomes" id="UP000316095">
    <property type="component" value="Unassembled WGS sequence"/>
</dbReference>
<sequence>MLKTRTLGRTGLEVTQLGYGSMGIRGPKTWGKRVASEEESEQILNAVLDAGINFIDSAPDYGISEERIGRYLSSRRGEFILASKCGCNYTQGEEEINIRHTWKQDVIKRNLEDTLFRTQSEFLDLLQFHGGDAETLEQEGLIEQLEDFRSQGLIRFLGVSSSLPNLPGMIELGVFDTFQIPYSCLAPEHNDWITKAAETGAGIIIRGGIAHGGPDAEIQRPNLNDVWTNARLDELLTEGMTRSEMILRYTLSHPHCDTTIVGTCNPEHLKENVAAASQGGLPAELYQEIQTRVSSVIKNSK</sequence>
<gene>
    <name evidence="2" type="primary">yhdN_1</name>
    <name evidence="2" type="ORF">Pan54_21980</name>
</gene>
<dbReference type="EMBL" id="SJPG01000001">
    <property type="protein sequence ID" value="TWT61462.1"/>
    <property type="molecule type" value="Genomic_DNA"/>
</dbReference>
<dbReference type="InterPro" id="IPR036812">
    <property type="entry name" value="NAD(P)_OxRdtase_dom_sf"/>
</dbReference>
<dbReference type="InterPro" id="IPR053135">
    <property type="entry name" value="AKR2_Oxidoreductase"/>
</dbReference>
<dbReference type="PANTHER" id="PTHR43312:SF1">
    <property type="entry name" value="NADP-DEPENDENT OXIDOREDUCTASE DOMAIN-CONTAINING PROTEIN"/>
    <property type="match status" value="1"/>
</dbReference>
<reference evidence="2 3" key="1">
    <citation type="submission" date="2019-02" db="EMBL/GenBank/DDBJ databases">
        <title>Deep-cultivation of Planctomycetes and their phenomic and genomic characterization uncovers novel biology.</title>
        <authorList>
            <person name="Wiegand S."/>
            <person name="Jogler M."/>
            <person name="Boedeker C."/>
            <person name="Pinto D."/>
            <person name="Vollmers J."/>
            <person name="Rivas-Marin E."/>
            <person name="Kohn T."/>
            <person name="Peeters S.H."/>
            <person name="Heuer A."/>
            <person name="Rast P."/>
            <person name="Oberbeckmann S."/>
            <person name="Bunk B."/>
            <person name="Jeske O."/>
            <person name="Meyerdierks A."/>
            <person name="Storesund J.E."/>
            <person name="Kallscheuer N."/>
            <person name="Luecker S."/>
            <person name="Lage O.M."/>
            <person name="Pohl T."/>
            <person name="Merkel B.J."/>
            <person name="Hornburger P."/>
            <person name="Mueller R.-W."/>
            <person name="Bruemmer F."/>
            <person name="Labrenz M."/>
            <person name="Spormann A.M."/>
            <person name="Op Den Camp H."/>
            <person name="Overmann J."/>
            <person name="Amann R."/>
            <person name="Jetten M.S.M."/>
            <person name="Mascher T."/>
            <person name="Medema M.H."/>
            <person name="Devos D.P."/>
            <person name="Kaster A.-K."/>
            <person name="Ovreas L."/>
            <person name="Rohde M."/>
            <person name="Galperin M.Y."/>
            <person name="Jogler C."/>
        </authorList>
    </citation>
    <scope>NUCLEOTIDE SEQUENCE [LARGE SCALE GENOMIC DNA]</scope>
    <source>
        <strain evidence="2 3">Pan54</strain>
    </source>
</reference>
<name>A0A5C5XI08_9PLAN</name>
<feature type="domain" description="NADP-dependent oxidoreductase" evidence="1">
    <location>
        <begin position="17"/>
        <end position="290"/>
    </location>
</feature>
<dbReference type="GO" id="GO:0016491">
    <property type="term" value="F:oxidoreductase activity"/>
    <property type="evidence" value="ECO:0007669"/>
    <property type="project" value="UniProtKB-KW"/>
</dbReference>
<dbReference type="Pfam" id="PF00248">
    <property type="entry name" value="Aldo_ket_red"/>
    <property type="match status" value="1"/>
</dbReference>
<dbReference type="SUPFAM" id="SSF51430">
    <property type="entry name" value="NAD(P)-linked oxidoreductase"/>
    <property type="match status" value="1"/>
</dbReference>
<dbReference type="PANTHER" id="PTHR43312">
    <property type="entry name" value="D-THREO-ALDOSE 1-DEHYDROGENASE"/>
    <property type="match status" value="1"/>
</dbReference>
<evidence type="ECO:0000259" key="1">
    <source>
        <dbReference type="Pfam" id="PF00248"/>
    </source>
</evidence>
<evidence type="ECO:0000313" key="3">
    <source>
        <dbReference type="Proteomes" id="UP000316095"/>
    </source>
</evidence>
<dbReference type="RefSeq" id="WP_242631280.1">
    <property type="nucleotide sequence ID" value="NZ_SJPG01000001.1"/>
</dbReference>
<proteinExistence type="predicted"/>
<dbReference type="InterPro" id="IPR023210">
    <property type="entry name" value="NADP_OxRdtase_dom"/>
</dbReference>
<protein>
    <submittedName>
        <fullName evidence="2">General stress protein 69</fullName>
        <ecNumber evidence="2">1.1.1.-</ecNumber>
    </submittedName>
</protein>
<organism evidence="2 3">
    <name type="scientific">Rubinisphaera italica</name>
    <dbReference type="NCBI Taxonomy" id="2527969"/>
    <lineage>
        <taxon>Bacteria</taxon>
        <taxon>Pseudomonadati</taxon>
        <taxon>Planctomycetota</taxon>
        <taxon>Planctomycetia</taxon>
        <taxon>Planctomycetales</taxon>
        <taxon>Planctomycetaceae</taxon>
        <taxon>Rubinisphaera</taxon>
    </lineage>
</organism>
<accession>A0A5C5XI08</accession>
<dbReference type="Gene3D" id="3.20.20.100">
    <property type="entry name" value="NADP-dependent oxidoreductase domain"/>
    <property type="match status" value="1"/>
</dbReference>
<dbReference type="CDD" id="cd19095">
    <property type="entry name" value="AKR_PA4992-like"/>
    <property type="match status" value="1"/>
</dbReference>
<dbReference type="EC" id="1.1.1.-" evidence="2"/>
<comment type="caution">
    <text evidence="2">The sequence shown here is derived from an EMBL/GenBank/DDBJ whole genome shotgun (WGS) entry which is preliminary data.</text>
</comment>
<evidence type="ECO:0000313" key="2">
    <source>
        <dbReference type="EMBL" id="TWT61462.1"/>
    </source>
</evidence>
<dbReference type="AlphaFoldDB" id="A0A5C5XI08"/>
<keyword evidence="3" id="KW-1185">Reference proteome</keyword>
<keyword evidence="2" id="KW-0560">Oxidoreductase</keyword>